<dbReference type="GO" id="GO:0034451">
    <property type="term" value="C:centriolar satellite"/>
    <property type="evidence" value="ECO:0007669"/>
    <property type="project" value="TreeGrafter"/>
</dbReference>
<sequence>MSEPDLVSVESPEPPEGEDLREDEDEEEETVELLTHSGDGSRGESEHQQSDSFNGSAGDSSDTDGERTIQFSAERPPKKPSSPNEASGDRVPSPTTLHATDTQDASCSLDHQDVPTQLSAPVDVPNFFLPSHQLEASMRIIRLAPSFSNKTTDPGPHIPNHRGPRQHPNMSPSSMKKETERIAKIFSAHFDGNH</sequence>
<proteinExistence type="predicted"/>
<feature type="compositionally biased region" description="Polar residues" evidence="1">
    <location>
        <begin position="50"/>
        <end position="60"/>
    </location>
</feature>
<dbReference type="GO" id="GO:0071539">
    <property type="term" value="P:protein localization to centrosome"/>
    <property type="evidence" value="ECO:0007669"/>
    <property type="project" value="TreeGrafter"/>
</dbReference>
<feature type="compositionally biased region" description="Acidic residues" evidence="1">
    <location>
        <begin position="13"/>
        <end position="31"/>
    </location>
</feature>
<feature type="compositionally biased region" description="Basic and acidic residues" evidence="1">
    <location>
        <begin position="39"/>
        <end position="49"/>
    </location>
</feature>
<dbReference type="GO" id="GO:0060271">
    <property type="term" value="P:cilium assembly"/>
    <property type="evidence" value="ECO:0007669"/>
    <property type="project" value="TreeGrafter"/>
</dbReference>
<protein>
    <submittedName>
        <fullName evidence="2">Uncharacterized protein</fullName>
    </submittedName>
</protein>
<accession>A0AAN8CJU5</accession>
<dbReference type="GO" id="GO:0061511">
    <property type="term" value="P:centriole elongation"/>
    <property type="evidence" value="ECO:0007669"/>
    <property type="project" value="TreeGrafter"/>
</dbReference>
<dbReference type="EMBL" id="JAULUE010002050">
    <property type="protein sequence ID" value="KAK5904925.1"/>
    <property type="molecule type" value="Genomic_DNA"/>
</dbReference>
<evidence type="ECO:0000256" key="1">
    <source>
        <dbReference type="SAM" id="MobiDB-lite"/>
    </source>
</evidence>
<dbReference type="Proteomes" id="UP001335648">
    <property type="component" value="Unassembled WGS sequence"/>
</dbReference>
<dbReference type="PANTHER" id="PTHR21254:SF1">
    <property type="entry name" value="C2 DOMAIN-CONTAINING PROTEIN 3"/>
    <property type="match status" value="1"/>
</dbReference>
<comment type="caution">
    <text evidence="2">The sequence shown here is derived from an EMBL/GenBank/DDBJ whole genome shotgun (WGS) entry which is preliminary data.</text>
</comment>
<feature type="region of interest" description="Disordered" evidence="1">
    <location>
        <begin position="148"/>
        <end position="177"/>
    </location>
</feature>
<dbReference type="AlphaFoldDB" id="A0AAN8CJU5"/>
<dbReference type="GO" id="GO:0005814">
    <property type="term" value="C:centriole"/>
    <property type="evidence" value="ECO:0007669"/>
    <property type="project" value="TreeGrafter"/>
</dbReference>
<reference evidence="2 3" key="1">
    <citation type="journal article" date="2023" name="Mol. Biol. Evol.">
        <title>Genomics of Secondarily Temperate Adaptation in the Only Non-Antarctic Icefish.</title>
        <authorList>
            <person name="Rivera-Colon A.G."/>
            <person name="Rayamajhi N."/>
            <person name="Minhas B.F."/>
            <person name="Madrigal G."/>
            <person name="Bilyk K.T."/>
            <person name="Yoon V."/>
            <person name="Hune M."/>
            <person name="Gregory S."/>
            <person name="Cheng C.H.C."/>
            <person name="Catchen J.M."/>
        </authorList>
    </citation>
    <scope>NUCLEOTIDE SEQUENCE [LARGE SCALE GENOMIC DNA]</scope>
    <source>
        <strain evidence="2">JC2023a</strain>
    </source>
</reference>
<evidence type="ECO:0000313" key="3">
    <source>
        <dbReference type="Proteomes" id="UP001335648"/>
    </source>
</evidence>
<feature type="compositionally biased region" description="Low complexity" evidence="1">
    <location>
        <begin position="1"/>
        <end position="11"/>
    </location>
</feature>
<name>A0AAN8CJU5_9TELE</name>
<keyword evidence="3" id="KW-1185">Reference proteome</keyword>
<feature type="compositionally biased region" description="Polar residues" evidence="1">
    <location>
        <begin position="93"/>
        <end position="106"/>
    </location>
</feature>
<feature type="region of interest" description="Disordered" evidence="1">
    <location>
        <begin position="1"/>
        <end position="111"/>
    </location>
</feature>
<dbReference type="PANTHER" id="PTHR21254">
    <property type="entry name" value="C2 DOMAIN-CONTAINING PROTEIN 3"/>
    <property type="match status" value="1"/>
</dbReference>
<evidence type="ECO:0000313" key="2">
    <source>
        <dbReference type="EMBL" id="KAK5904925.1"/>
    </source>
</evidence>
<organism evidence="2 3">
    <name type="scientific">Champsocephalus esox</name>
    <name type="common">pike icefish</name>
    <dbReference type="NCBI Taxonomy" id="159716"/>
    <lineage>
        <taxon>Eukaryota</taxon>
        <taxon>Metazoa</taxon>
        <taxon>Chordata</taxon>
        <taxon>Craniata</taxon>
        <taxon>Vertebrata</taxon>
        <taxon>Euteleostomi</taxon>
        <taxon>Actinopterygii</taxon>
        <taxon>Neopterygii</taxon>
        <taxon>Teleostei</taxon>
        <taxon>Neoteleostei</taxon>
        <taxon>Acanthomorphata</taxon>
        <taxon>Eupercaria</taxon>
        <taxon>Perciformes</taxon>
        <taxon>Notothenioidei</taxon>
        <taxon>Channichthyidae</taxon>
        <taxon>Champsocephalus</taxon>
    </lineage>
</organism>
<gene>
    <name evidence="2" type="ORF">CesoFtcFv8_006442</name>
</gene>